<dbReference type="InterPro" id="IPR000198">
    <property type="entry name" value="RhoGAP_dom"/>
</dbReference>
<keyword evidence="3" id="KW-1185">Reference proteome</keyword>
<evidence type="ECO:0000313" key="3">
    <source>
        <dbReference type="Proteomes" id="UP000034350"/>
    </source>
</evidence>
<gene>
    <name evidence="2" type="ORF">AAJ76_1200039497</name>
</gene>
<dbReference type="Pfam" id="PF00620">
    <property type="entry name" value="RhoGAP"/>
    <property type="match status" value="1"/>
</dbReference>
<dbReference type="VEuPathDB" id="MicrosporidiaDB:G9O61_00g009050"/>
<protein>
    <submittedName>
        <fullName evidence="2">Vip36-like vesicular integral membrane</fullName>
    </submittedName>
</protein>
<sequence length="237" mass="27510">MANLINGEYVLYDSLTQEETLSLRNKCIEDILENNGLMCQIPGCLAAILCLKVENQDESFCSDKIIKLIELFLVKSKTHKLFYGSFKENEIQQVYDLINNSNVDINYDDIDIYLLGQTFIKIVRDNSIPLLPNAVNEELFDAYVNYNPIKQKKIIKRVPFIVNSRNRIFLILLQNLFKNIEKKKKFSGTSKNDLLHIFGPIVFKGNLYKKQVHGYHRMVILEDVLNTDMLKVDKNII</sequence>
<evidence type="ECO:0000259" key="1">
    <source>
        <dbReference type="Pfam" id="PF00620"/>
    </source>
</evidence>
<dbReference type="OMA" id="MANLING"/>
<name>A0A0F9WEH3_9MICR</name>
<comment type="caution">
    <text evidence="2">The sequence shown here is derived from an EMBL/GenBank/DDBJ whole genome shotgun (WGS) entry which is preliminary data.</text>
</comment>
<proteinExistence type="predicted"/>
<dbReference type="GeneID" id="36318761"/>
<dbReference type="VEuPathDB" id="MicrosporidiaDB:NCER_100299"/>
<organism evidence="2 3">
    <name type="scientific">Vairimorpha ceranae</name>
    <dbReference type="NCBI Taxonomy" id="40302"/>
    <lineage>
        <taxon>Eukaryota</taxon>
        <taxon>Fungi</taxon>
        <taxon>Fungi incertae sedis</taxon>
        <taxon>Microsporidia</taxon>
        <taxon>Nosematidae</taxon>
        <taxon>Vairimorpha</taxon>
    </lineage>
</organism>
<dbReference type="AlphaFoldDB" id="A0A0F9WEH3"/>
<reference evidence="2 3" key="1">
    <citation type="journal article" date="2015" name="Environ. Microbiol.">
        <title>Genome analyses suggest the presence of polyploidy and recent human-driven expansions in eight global populations of the honeybee pathogen Nosema ceranae.</title>
        <authorList>
            <person name="Pelin A."/>
            <person name="Selman M."/>
            <person name="Aris-Brosou S."/>
            <person name="Farinelli L."/>
            <person name="Corradi N."/>
        </authorList>
    </citation>
    <scope>NUCLEOTIDE SEQUENCE [LARGE SCALE GENOMIC DNA]</scope>
    <source>
        <strain evidence="2 3">PA08 1199</strain>
    </source>
</reference>
<dbReference type="EMBL" id="JPQZ01000012">
    <property type="protein sequence ID" value="KKO75786.1"/>
    <property type="molecule type" value="Genomic_DNA"/>
</dbReference>
<accession>A0A0F9WEH3</accession>
<dbReference type="RefSeq" id="XP_024331528.1">
    <property type="nucleotide sequence ID" value="XM_024473863.1"/>
</dbReference>
<dbReference type="Proteomes" id="UP000034350">
    <property type="component" value="Unassembled WGS sequence"/>
</dbReference>
<dbReference type="InterPro" id="IPR008936">
    <property type="entry name" value="Rho_GTPase_activation_prot"/>
</dbReference>
<dbReference type="GO" id="GO:0007165">
    <property type="term" value="P:signal transduction"/>
    <property type="evidence" value="ECO:0007669"/>
    <property type="project" value="InterPro"/>
</dbReference>
<feature type="domain" description="Rho-GAP" evidence="1">
    <location>
        <begin position="76"/>
        <end position="204"/>
    </location>
</feature>
<dbReference type="Gene3D" id="1.10.555.10">
    <property type="entry name" value="Rho GTPase activation protein"/>
    <property type="match status" value="1"/>
</dbReference>
<dbReference type="OrthoDB" id="10581311at2759"/>
<dbReference type="VEuPathDB" id="MicrosporidiaDB:AAJ76_1200039497"/>
<evidence type="ECO:0000313" key="2">
    <source>
        <dbReference type="EMBL" id="KKO75786.1"/>
    </source>
</evidence>
<dbReference type="SUPFAM" id="SSF48350">
    <property type="entry name" value="GTPase activation domain, GAP"/>
    <property type="match status" value="1"/>
</dbReference>